<dbReference type="SMART" id="SM01189">
    <property type="entry name" value="ELM2"/>
    <property type="match status" value="1"/>
</dbReference>
<dbReference type="PROSITE" id="PS00028">
    <property type="entry name" value="ZINC_FINGER_C2H2_1"/>
    <property type="match status" value="2"/>
</dbReference>
<reference evidence="15" key="1">
    <citation type="submission" date="2011-08" db="EMBL/GenBank/DDBJ databases">
        <authorList>
            <person name="Rombauts S."/>
        </authorList>
    </citation>
    <scope>NUCLEOTIDE SEQUENCE</scope>
    <source>
        <strain evidence="15">London</strain>
    </source>
</reference>
<dbReference type="PANTHER" id="PTHR10865">
    <property type="entry name" value="METASTASIS-ASSOCIATED PROTEIN AND MESODERM INDUCTION EARLY RESPONSE PROTEIN"/>
    <property type="match status" value="1"/>
</dbReference>
<dbReference type="EMBL" id="CAEY01000114">
    <property type="status" value="NOT_ANNOTATED_CDS"/>
    <property type="molecule type" value="Genomic_DNA"/>
</dbReference>
<name>T1KIU0_TETUR</name>
<dbReference type="SUPFAM" id="SSF46689">
    <property type="entry name" value="Homeodomain-like"/>
    <property type="match status" value="1"/>
</dbReference>
<evidence type="ECO:0000313" key="15">
    <source>
        <dbReference type="Proteomes" id="UP000015104"/>
    </source>
</evidence>
<dbReference type="SMART" id="SM00355">
    <property type="entry name" value="ZnF_C2H2"/>
    <property type="match status" value="2"/>
</dbReference>
<reference evidence="14" key="2">
    <citation type="submission" date="2015-06" db="UniProtKB">
        <authorList>
            <consortium name="EnsemblMetazoa"/>
        </authorList>
    </citation>
    <scope>IDENTIFICATION</scope>
</reference>
<dbReference type="Pfam" id="PF01448">
    <property type="entry name" value="ELM2"/>
    <property type="match status" value="1"/>
</dbReference>
<dbReference type="KEGG" id="tut:107364561"/>
<dbReference type="PROSITE" id="PS50157">
    <property type="entry name" value="ZINC_FINGER_C2H2_2"/>
    <property type="match status" value="2"/>
</dbReference>
<feature type="compositionally biased region" description="Low complexity" evidence="10">
    <location>
        <begin position="522"/>
        <end position="534"/>
    </location>
</feature>
<evidence type="ECO:0000256" key="2">
    <source>
        <dbReference type="ARBA" id="ARBA00022553"/>
    </source>
</evidence>
<dbReference type="GO" id="GO:0043565">
    <property type="term" value="F:sequence-specific DNA binding"/>
    <property type="evidence" value="ECO:0007669"/>
    <property type="project" value="InterPro"/>
</dbReference>
<dbReference type="GO" id="GO:0003714">
    <property type="term" value="F:transcription corepressor activity"/>
    <property type="evidence" value="ECO:0007669"/>
    <property type="project" value="TreeGrafter"/>
</dbReference>
<dbReference type="SUPFAM" id="SSF57716">
    <property type="entry name" value="Glucocorticoid receptor-like (DNA-binding domain)"/>
    <property type="match status" value="1"/>
</dbReference>
<evidence type="ECO:0000313" key="14">
    <source>
        <dbReference type="EnsemblMetazoa" id="tetur12g02550.1"/>
    </source>
</evidence>
<dbReference type="PANTHER" id="PTHR10865:SF29">
    <property type="entry name" value="METASTASIS ASSOCIATED 1-LIKE, ISOFORM D"/>
    <property type="match status" value="1"/>
</dbReference>
<evidence type="ECO:0000256" key="7">
    <source>
        <dbReference type="ARBA" id="ARBA00023242"/>
    </source>
</evidence>
<dbReference type="Gene3D" id="3.30.160.60">
    <property type="entry name" value="Classic Zinc Finger"/>
    <property type="match status" value="1"/>
</dbReference>
<keyword evidence="7" id="KW-0539">Nucleus</keyword>
<dbReference type="InterPro" id="IPR035170">
    <property type="entry name" value="MTA1_R1"/>
</dbReference>
<sequence length="684" mass="76473">MAAFKTEASFGNQPDDVLHGETFTHTLIRGEIKVGSSFQAEIPQGTLEALGKTDDRVMEELETLVYRPDNGLTEKEIEQFLTIAKSVGTFARALDNSSSIKQPSIHMAASAASRDVTLAHAMNLLHQNKYDMGAAVLSLVPATGPVLCRDEMEEWSPAEASLFEEAMEKYGKDFHEIKQDFLSWKSMKNIIEYYYMWKTTDRYLQQKRIKVAEAENRARQLYISNLNQKQSLVDNNETVDNLSTMSVSHGKPCAGCHKTSSSQWFPWSSSHLSNRLCQSCYLHWKKYGELRNTAKLAPDTERNNAFRPSEASQASFPCRECDKVFNRQDRLIAHLAIHQNHRCSIIGCNKEFKFKTQLARHCAQAHGVAIRSGSPRPIMKTRAAFYLHTTHAAKLARRLCSQILKIRHAARTPFAPINVALIKQECQVKLSEGAAHIIPNLKPINRGKVVDISQRLGTPKMECPEWLILTPKDQIPVPERLAFPLPEKGKDGQYIRSVENRSVDLSSNTEGSENNPPVMYKNSGSRSINNGSSNVRKRTHDQQNGGSESNSGNPAVQLKRRSLAPPIMSKPTNADIYGMAGMPRGASVPSINGRPKVTTIARVGGGGRKQMMSWFEAPDDVYFVATESTKRLRKACSLLELRKGARRPWKKLSIKTSSNAINNNRGHNLSNVSNQEATELTMIQ</sequence>
<dbReference type="CDD" id="cd00202">
    <property type="entry name" value="ZnF_GATA"/>
    <property type="match status" value="1"/>
</dbReference>
<feature type="compositionally biased region" description="Basic and acidic residues" evidence="10">
    <location>
        <begin position="487"/>
        <end position="502"/>
    </location>
</feature>
<keyword evidence="5" id="KW-0862">Zinc</keyword>
<feature type="domain" description="ELM2" evidence="12">
    <location>
        <begin position="30"/>
        <end position="143"/>
    </location>
</feature>
<dbReference type="Gene3D" id="4.10.1240.50">
    <property type="match status" value="1"/>
</dbReference>
<accession>T1KIU0</accession>
<dbReference type="PROSITE" id="PS51156">
    <property type="entry name" value="ELM2"/>
    <property type="match status" value="1"/>
</dbReference>
<dbReference type="GO" id="GO:0016581">
    <property type="term" value="C:NuRD complex"/>
    <property type="evidence" value="ECO:0007669"/>
    <property type="project" value="TreeGrafter"/>
</dbReference>
<dbReference type="Pfam" id="PF17226">
    <property type="entry name" value="MTA_R1"/>
    <property type="match status" value="1"/>
</dbReference>
<dbReference type="GO" id="GO:0042826">
    <property type="term" value="F:histone deacetylase binding"/>
    <property type="evidence" value="ECO:0007669"/>
    <property type="project" value="TreeGrafter"/>
</dbReference>
<evidence type="ECO:0000259" key="11">
    <source>
        <dbReference type="PROSITE" id="PS50157"/>
    </source>
</evidence>
<comment type="subcellular location">
    <subcellularLocation>
        <location evidence="1">Nucleus</location>
    </subcellularLocation>
</comment>
<dbReference type="OrthoDB" id="2193595at2759"/>
<dbReference type="InterPro" id="IPR001005">
    <property type="entry name" value="SANT/Myb"/>
</dbReference>
<feature type="compositionally biased region" description="Polar residues" evidence="10">
    <location>
        <begin position="503"/>
        <end position="515"/>
    </location>
</feature>
<dbReference type="InterPro" id="IPR000949">
    <property type="entry name" value="ELM2_dom"/>
</dbReference>
<dbReference type="Pfam" id="PF00249">
    <property type="entry name" value="Myb_DNA-binding"/>
    <property type="match status" value="1"/>
</dbReference>
<dbReference type="HOGENOM" id="CLU_006585_2_1_1"/>
<evidence type="ECO:0000256" key="5">
    <source>
        <dbReference type="ARBA" id="ARBA00022833"/>
    </source>
</evidence>
<dbReference type="SUPFAM" id="SSF57667">
    <property type="entry name" value="beta-beta-alpha zinc fingers"/>
    <property type="match status" value="1"/>
</dbReference>
<dbReference type="AlphaFoldDB" id="T1KIU0"/>
<evidence type="ECO:0000256" key="8">
    <source>
        <dbReference type="ARBA" id="ARBA00093454"/>
    </source>
</evidence>
<dbReference type="GO" id="GO:0003713">
    <property type="term" value="F:transcription coactivator activity"/>
    <property type="evidence" value="ECO:0007669"/>
    <property type="project" value="TreeGrafter"/>
</dbReference>
<dbReference type="InterPro" id="IPR017884">
    <property type="entry name" value="SANT_dom"/>
</dbReference>
<dbReference type="CDD" id="cd11661">
    <property type="entry name" value="SANT_MTA3_like"/>
    <property type="match status" value="1"/>
</dbReference>
<keyword evidence="2" id="KW-0597">Phosphoprotein</keyword>
<feature type="domain" description="C2H2-type" evidence="11">
    <location>
        <begin position="316"/>
        <end position="343"/>
    </location>
</feature>
<evidence type="ECO:0000256" key="6">
    <source>
        <dbReference type="ARBA" id="ARBA00023125"/>
    </source>
</evidence>
<keyword evidence="4 9" id="KW-0863">Zinc-finger</keyword>
<dbReference type="eggNOG" id="KOG3554">
    <property type="taxonomic scope" value="Eukaryota"/>
</dbReference>
<evidence type="ECO:0000256" key="4">
    <source>
        <dbReference type="ARBA" id="ARBA00022771"/>
    </source>
</evidence>
<feature type="compositionally biased region" description="Polar residues" evidence="10">
    <location>
        <begin position="542"/>
        <end position="554"/>
    </location>
</feature>
<comment type="similarity">
    <text evidence="8">Belongs to the metastasis-associated protein family.</text>
</comment>
<dbReference type="FunFam" id="1.10.10.60:FF:000012">
    <property type="entry name" value="Metastasis-associated 1 family, member 3"/>
    <property type="match status" value="1"/>
</dbReference>
<dbReference type="InterPro" id="IPR040138">
    <property type="entry name" value="MIER/MTA"/>
</dbReference>
<dbReference type="SMART" id="SM00401">
    <property type="entry name" value="ZnF_GATA"/>
    <property type="match status" value="1"/>
</dbReference>
<keyword evidence="3" id="KW-0479">Metal-binding</keyword>
<evidence type="ECO:0000256" key="1">
    <source>
        <dbReference type="ARBA" id="ARBA00004123"/>
    </source>
</evidence>
<feature type="domain" description="SANT" evidence="13">
    <location>
        <begin position="150"/>
        <end position="202"/>
    </location>
</feature>
<dbReference type="PROSITE" id="PS51293">
    <property type="entry name" value="SANT"/>
    <property type="match status" value="1"/>
</dbReference>
<dbReference type="STRING" id="32264.T1KIU0"/>
<gene>
    <name evidence="14" type="primary">107364561</name>
</gene>
<evidence type="ECO:0000256" key="3">
    <source>
        <dbReference type="ARBA" id="ARBA00022723"/>
    </source>
</evidence>
<evidence type="ECO:0000259" key="13">
    <source>
        <dbReference type="PROSITE" id="PS51293"/>
    </source>
</evidence>
<feature type="domain" description="C2H2-type" evidence="11">
    <location>
        <begin position="341"/>
        <end position="366"/>
    </location>
</feature>
<dbReference type="Pfam" id="PF00096">
    <property type="entry name" value="zf-C2H2"/>
    <property type="match status" value="1"/>
</dbReference>
<evidence type="ECO:0008006" key="16">
    <source>
        <dbReference type="Google" id="ProtNLM"/>
    </source>
</evidence>
<dbReference type="SMART" id="SM00717">
    <property type="entry name" value="SANT"/>
    <property type="match status" value="1"/>
</dbReference>
<keyword evidence="6" id="KW-0238">DNA-binding</keyword>
<dbReference type="OMA" id="GYMINGK"/>
<feature type="region of interest" description="Disordered" evidence="10">
    <location>
        <begin position="665"/>
        <end position="684"/>
    </location>
</feature>
<dbReference type="InterPro" id="IPR036236">
    <property type="entry name" value="Znf_C2H2_sf"/>
</dbReference>
<evidence type="ECO:0000259" key="12">
    <source>
        <dbReference type="PROSITE" id="PS51156"/>
    </source>
</evidence>
<organism evidence="14 15">
    <name type="scientific">Tetranychus urticae</name>
    <name type="common">Two-spotted spider mite</name>
    <dbReference type="NCBI Taxonomy" id="32264"/>
    <lineage>
        <taxon>Eukaryota</taxon>
        <taxon>Metazoa</taxon>
        <taxon>Ecdysozoa</taxon>
        <taxon>Arthropoda</taxon>
        <taxon>Chelicerata</taxon>
        <taxon>Arachnida</taxon>
        <taxon>Acari</taxon>
        <taxon>Acariformes</taxon>
        <taxon>Trombidiformes</taxon>
        <taxon>Prostigmata</taxon>
        <taxon>Eleutherengona</taxon>
        <taxon>Raphignathae</taxon>
        <taxon>Tetranychoidea</taxon>
        <taxon>Tetranychidae</taxon>
        <taxon>Tetranychus</taxon>
    </lineage>
</organism>
<dbReference type="EnsemblMetazoa" id="tetur12g02550.1">
    <property type="protein sequence ID" value="tetur12g02550.1"/>
    <property type="gene ID" value="tetur12g02550"/>
</dbReference>
<dbReference type="GO" id="GO:0000122">
    <property type="term" value="P:negative regulation of transcription by RNA polymerase II"/>
    <property type="evidence" value="ECO:0007669"/>
    <property type="project" value="TreeGrafter"/>
</dbReference>
<dbReference type="InterPro" id="IPR000679">
    <property type="entry name" value="Znf_GATA"/>
</dbReference>
<protein>
    <recommendedName>
        <fullName evidence="16">Metastasis-associated protein MTA1</fullName>
    </recommendedName>
</protein>
<evidence type="ECO:0000256" key="9">
    <source>
        <dbReference type="PROSITE-ProRule" id="PRU00042"/>
    </source>
</evidence>
<proteinExistence type="inferred from homology"/>
<dbReference type="InterPro" id="IPR013087">
    <property type="entry name" value="Znf_C2H2_type"/>
</dbReference>
<dbReference type="InterPro" id="IPR009057">
    <property type="entry name" value="Homeodomain-like_sf"/>
</dbReference>
<evidence type="ECO:0000256" key="10">
    <source>
        <dbReference type="SAM" id="MobiDB-lite"/>
    </source>
</evidence>
<feature type="region of interest" description="Disordered" evidence="10">
    <location>
        <begin position="483"/>
        <end position="568"/>
    </location>
</feature>
<dbReference type="Gene3D" id="1.10.10.60">
    <property type="entry name" value="Homeodomain-like"/>
    <property type="match status" value="1"/>
</dbReference>
<dbReference type="Proteomes" id="UP000015104">
    <property type="component" value="Unassembled WGS sequence"/>
</dbReference>
<keyword evidence="15" id="KW-1185">Reference proteome</keyword>
<dbReference type="GO" id="GO:0008270">
    <property type="term" value="F:zinc ion binding"/>
    <property type="evidence" value="ECO:0007669"/>
    <property type="project" value="UniProtKB-KW"/>
</dbReference>
<dbReference type="FunFam" id="4.10.1240.50:FF:000001">
    <property type="entry name" value="Metastasis-associated 1 family, member 3"/>
    <property type="match status" value="1"/>
</dbReference>